<evidence type="ECO:0000313" key="2">
    <source>
        <dbReference type="Proteomes" id="UP001185015"/>
    </source>
</evidence>
<evidence type="ECO:0000313" key="1">
    <source>
        <dbReference type="EMBL" id="MDR6223708.1"/>
    </source>
</evidence>
<proteinExistence type="predicted"/>
<dbReference type="RefSeq" id="WP_270095468.1">
    <property type="nucleotide sequence ID" value="NZ_JAQFFK010000001.1"/>
</dbReference>
<protein>
    <submittedName>
        <fullName evidence="1">MAST domain-containing protein</fullName>
    </submittedName>
</protein>
<gene>
    <name evidence="1" type="ORF">J2750_002184</name>
</gene>
<dbReference type="Proteomes" id="UP001185015">
    <property type="component" value="Unassembled WGS sequence"/>
</dbReference>
<name>A0AA90U1Q0_9EURY</name>
<sequence>MKALGVLLVSIMLLSIVIVSPALAQMGQSNMMGEMRGEQFGHMDNRFTGFEENTLLQISNMFGVPVENIIFDMGLPENTDPSLTIGEIEAEYGVSGDLVANYMVLHMGNMPTSVNSRGFVEMRQQAMQGIRHQGMTQGLNFMMQGHSAFGNYTTFTFDESGEIFNFALSGDVIFDSIKVSDFDYISQNIRGSNAAYIGSSSLINIHDNPMATMQVRAMDDKTVVFDLADGVEASIDNEELNGATIIKITKNNFQGFLIASPDFMNSDQQISDIDISLTDEAINVDLVENSLVMFRATTMSPQFHQTMFQYSSQSLGMHQMINNGIAMGRVGAEITMHDGGTSMSFLNYTPVNVQVREARQNRLVLGVSSELKEGQVIAIHMDERTMDFTESDRLRLRYDGVPLSCTNNIDELFEGGDQPLCYYLQENDTASMLVHMPEFSEHEIIIELEPESESAENETEIADETEDAEPIPAFEVLFAVTALGAAYSLKRRL</sequence>
<dbReference type="AlphaFoldDB" id="A0AA90U1Q0"/>
<accession>A0AA90U1Q0</accession>
<organism evidence="1 2">
    <name type="scientific">Methanococcoides alaskense</name>
    <dbReference type="NCBI Taxonomy" id="325778"/>
    <lineage>
        <taxon>Archaea</taxon>
        <taxon>Methanobacteriati</taxon>
        <taxon>Methanobacteriota</taxon>
        <taxon>Stenosarchaea group</taxon>
        <taxon>Methanomicrobia</taxon>
        <taxon>Methanosarcinales</taxon>
        <taxon>Methanosarcinaceae</taxon>
        <taxon>Methanococcoides</taxon>
    </lineage>
</organism>
<dbReference type="EMBL" id="JAVDQI010000011">
    <property type="protein sequence ID" value="MDR6223708.1"/>
    <property type="molecule type" value="Genomic_DNA"/>
</dbReference>
<reference evidence="1 2" key="1">
    <citation type="submission" date="2023-07" db="EMBL/GenBank/DDBJ databases">
        <title>Genomic Encyclopedia of Type Strains, Phase IV (KMG-IV): sequencing the most valuable type-strain genomes for metagenomic binning, comparative biology and taxonomic classification.</title>
        <authorList>
            <person name="Goeker M."/>
        </authorList>
    </citation>
    <scope>NUCLEOTIDE SEQUENCE [LARGE SCALE GENOMIC DNA]</scope>
    <source>
        <strain evidence="1 2">DSM 17273</strain>
    </source>
</reference>
<keyword evidence="2" id="KW-1185">Reference proteome</keyword>
<comment type="caution">
    <text evidence="1">The sequence shown here is derived from an EMBL/GenBank/DDBJ whole genome shotgun (WGS) entry which is preliminary data.</text>
</comment>